<sequence length="220" mass="25480">MADDATPGPPQPKKLGIRNPKQLVEDELLAFANFNDSEDEPFLHSEGEWSGVDDISEDEGECDVQPILSESDLEEEEIMPQNNNLDWVENPPDLKKIPFLGNPGVLADDDLLNLLVRETNAYAETVLLNGPNPRPHSRISRWKPVDKEEMKVFLGIMFYMGIVQLPRMRDYWRTDRLYNHKRNFMSRNRYFILLRCLHFVHNLNEGDPQPSDRLYSASIK</sequence>
<gene>
    <name evidence="3" type="ORF">NQ318_017367</name>
</gene>
<comment type="caution">
    <text evidence="3">The sequence shown here is derived from an EMBL/GenBank/DDBJ whole genome shotgun (WGS) entry which is preliminary data.</text>
</comment>
<dbReference type="PANTHER" id="PTHR46599">
    <property type="entry name" value="PIGGYBAC TRANSPOSABLE ELEMENT-DERIVED PROTEIN 4"/>
    <property type="match status" value="1"/>
</dbReference>
<dbReference type="EMBL" id="JAPWTK010000018">
    <property type="protein sequence ID" value="KAJ8958225.1"/>
    <property type="molecule type" value="Genomic_DNA"/>
</dbReference>
<dbReference type="PANTHER" id="PTHR46599:SF3">
    <property type="entry name" value="PIGGYBAC TRANSPOSABLE ELEMENT-DERIVED PROTEIN 4"/>
    <property type="match status" value="1"/>
</dbReference>
<protein>
    <recommendedName>
        <fullName evidence="2">PiggyBac transposable element-derived protein domain-containing protein</fullName>
    </recommendedName>
</protein>
<keyword evidence="4" id="KW-1185">Reference proteome</keyword>
<dbReference type="Pfam" id="PF13843">
    <property type="entry name" value="DDE_Tnp_1_7"/>
    <property type="match status" value="1"/>
</dbReference>
<evidence type="ECO:0000256" key="1">
    <source>
        <dbReference type="SAM" id="MobiDB-lite"/>
    </source>
</evidence>
<organism evidence="3 4">
    <name type="scientific">Aromia moschata</name>
    <dbReference type="NCBI Taxonomy" id="1265417"/>
    <lineage>
        <taxon>Eukaryota</taxon>
        <taxon>Metazoa</taxon>
        <taxon>Ecdysozoa</taxon>
        <taxon>Arthropoda</taxon>
        <taxon>Hexapoda</taxon>
        <taxon>Insecta</taxon>
        <taxon>Pterygota</taxon>
        <taxon>Neoptera</taxon>
        <taxon>Endopterygota</taxon>
        <taxon>Coleoptera</taxon>
        <taxon>Polyphaga</taxon>
        <taxon>Cucujiformia</taxon>
        <taxon>Chrysomeloidea</taxon>
        <taxon>Cerambycidae</taxon>
        <taxon>Cerambycinae</taxon>
        <taxon>Callichromatini</taxon>
        <taxon>Aromia</taxon>
    </lineage>
</organism>
<reference evidence="3" key="1">
    <citation type="journal article" date="2023" name="Insect Mol. Biol.">
        <title>Genome sequencing provides insights into the evolution of gene families encoding plant cell wall-degrading enzymes in longhorned beetles.</title>
        <authorList>
            <person name="Shin N.R."/>
            <person name="Okamura Y."/>
            <person name="Kirsch R."/>
            <person name="Pauchet Y."/>
        </authorList>
    </citation>
    <scope>NUCLEOTIDE SEQUENCE</scope>
    <source>
        <strain evidence="3">AMC_N1</strain>
    </source>
</reference>
<evidence type="ECO:0000313" key="3">
    <source>
        <dbReference type="EMBL" id="KAJ8958225.1"/>
    </source>
</evidence>
<feature type="region of interest" description="Disordered" evidence="1">
    <location>
        <begin position="39"/>
        <end position="59"/>
    </location>
</feature>
<dbReference type="Proteomes" id="UP001162162">
    <property type="component" value="Unassembled WGS sequence"/>
</dbReference>
<name>A0AAV8Z2V6_9CUCU</name>
<evidence type="ECO:0000259" key="2">
    <source>
        <dbReference type="Pfam" id="PF13843"/>
    </source>
</evidence>
<dbReference type="AlphaFoldDB" id="A0AAV8Z2V6"/>
<proteinExistence type="predicted"/>
<accession>A0AAV8Z2V6</accession>
<feature type="domain" description="PiggyBac transposable element-derived protein" evidence="2">
    <location>
        <begin position="108"/>
        <end position="205"/>
    </location>
</feature>
<dbReference type="InterPro" id="IPR029526">
    <property type="entry name" value="PGBD"/>
</dbReference>
<evidence type="ECO:0000313" key="4">
    <source>
        <dbReference type="Proteomes" id="UP001162162"/>
    </source>
</evidence>